<feature type="compositionally biased region" description="Basic residues" evidence="1">
    <location>
        <begin position="1"/>
        <end position="11"/>
    </location>
</feature>
<comment type="caution">
    <text evidence="2">The sequence shown here is derived from an EMBL/GenBank/DDBJ whole genome shotgun (WGS) entry which is preliminary data.</text>
</comment>
<gene>
    <name evidence="2" type="ORF">Pcinc_006703</name>
</gene>
<dbReference type="EMBL" id="JAWQEG010000497">
    <property type="protein sequence ID" value="KAK3889317.1"/>
    <property type="molecule type" value="Genomic_DNA"/>
</dbReference>
<reference evidence="2" key="1">
    <citation type="submission" date="2023-10" db="EMBL/GenBank/DDBJ databases">
        <title>Genome assemblies of two species of porcelain crab, Petrolisthes cinctipes and Petrolisthes manimaculis (Anomura: Porcellanidae).</title>
        <authorList>
            <person name="Angst P."/>
        </authorList>
    </citation>
    <scope>NUCLEOTIDE SEQUENCE</scope>
    <source>
        <strain evidence="2">PB745_01</strain>
        <tissue evidence="2">Gill</tissue>
    </source>
</reference>
<name>A0AAE1GB17_PETCI</name>
<evidence type="ECO:0000256" key="1">
    <source>
        <dbReference type="SAM" id="MobiDB-lite"/>
    </source>
</evidence>
<evidence type="ECO:0000313" key="2">
    <source>
        <dbReference type="EMBL" id="KAK3889317.1"/>
    </source>
</evidence>
<proteinExistence type="predicted"/>
<protein>
    <submittedName>
        <fullName evidence="2">Uncharacterized protein</fullName>
    </submittedName>
</protein>
<organism evidence="2 3">
    <name type="scientific">Petrolisthes cinctipes</name>
    <name type="common">Flat porcelain crab</name>
    <dbReference type="NCBI Taxonomy" id="88211"/>
    <lineage>
        <taxon>Eukaryota</taxon>
        <taxon>Metazoa</taxon>
        <taxon>Ecdysozoa</taxon>
        <taxon>Arthropoda</taxon>
        <taxon>Crustacea</taxon>
        <taxon>Multicrustacea</taxon>
        <taxon>Malacostraca</taxon>
        <taxon>Eumalacostraca</taxon>
        <taxon>Eucarida</taxon>
        <taxon>Decapoda</taxon>
        <taxon>Pleocyemata</taxon>
        <taxon>Anomura</taxon>
        <taxon>Galatheoidea</taxon>
        <taxon>Porcellanidae</taxon>
        <taxon>Petrolisthes</taxon>
    </lineage>
</organism>
<sequence>MGGSRKKRKKIISNTKEYKGNKMINDDDDEEEEECEKEDERFRKDFLFKSFNQERRRKGRNMMMVEMKAREGRRMG</sequence>
<keyword evidence="3" id="KW-1185">Reference proteome</keyword>
<dbReference type="AlphaFoldDB" id="A0AAE1GB17"/>
<feature type="region of interest" description="Disordered" evidence="1">
    <location>
        <begin position="1"/>
        <end position="32"/>
    </location>
</feature>
<dbReference type="Proteomes" id="UP001286313">
    <property type="component" value="Unassembled WGS sequence"/>
</dbReference>
<accession>A0AAE1GB17</accession>
<evidence type="ECO:0000313" key="3">
    <source>
        <dbReference type="Proteomes" id="UP001286313"/>
    </source>
</evidence>